<dbReference type="InterPro" id="IPR001370">
    <property type="entry name" value="BIR_rpt"/>
</dbReference>
<name>K1QFC2_MAGGI</name>
<gene>
    <name evidence="1" type="ORF">CGI_10026152</name>
</gene>
<evidence type="ECO:0000313" key="1">
    <source>
        <dbReference type="EMBL" id="EKC29824.1"/>
    </source>
</evidence>
<dbReference type="SMART" id="SM00238">
    <property type="entry name" value="BIR"/>
    <property type="match status" value="1"/>
</dbReference>
<dbReference type="PANTHER" id="PTHR10044:SF139">
    <property type="entry name" value="DEATH-ASSOCIATED INHIBITOR OF APOPTOSIS 2"/>
    <property type="match status" value="1"/>
</dbReference>
<dbReference type="EMBL" id="JH817210">
    <property type="protein sequence ID" value="EKC29824.1"/>
    <property type="molecule type" value="Genomic_DNA"/>
</dbReference>
<reference evidence="1" key="1">
    <citation type="journal article" date="2012" name="Nature">
        <title>The oyster genome reveals stress adaptation and complexity of shell formation.</title>
        <authorList>
            <person name="Zhang G."/>
            <person name="Fang X."/>
            <person name="Guo X."/>
            <person name="Li L."/>
            <person name="Luo R."/>
            <person name="Xu F."/>
            <person name="Yang P."/>
            <person name="Zhang L."/>
            <person name="Wang X."/>
            <person name="Qi H."/>
            <person name="Xiong Z."/>
            <person name="Que H."/>
            <person name="Xie Y."/>
            <person name="Holland P.W."/>
            <person name="Paps J."/>
            <person name="Zhu Y."/>
            <person name="Wu F."/>
            <person name="Chen Y."/>
            <person name="Wang J."/>
            <person name="Peng C."/>
            <person name="Meng J."/>
            <person name="Yang L."/>
            <person name="Liu J."/>
            <person name="Wen B."/>
            <person name="Zhang N."/>
            <person name="Huang Z."/>
            <person name="Zhu Q."/>
            <person name="Feng Y."/>
            <person name="Mount A."/>
            <person name="Hedgecock D."/>
            <person name="Xu Z."/>
            <person name="Liu Y."/>
            <person name="Domazet-Loso T."/>
            <person name="Du Y."/>
            <person name="Sun X."/>
            <person name="Zhang S."/>
            <person name="Liu B."/>
            <person name="Cheng P."/>
            <person name="Jiang X."/>
            <person name="Li J."/>
            <person name="Fan D."/>
            <person name="Wang W."/>
            <person name="Fu W."/>
            <person name="Wang T."/>
            <person name="Wang B."/>
            <person name="Zhang J."/>
            <person name="Peng Z."/>
            <person name="Li Y."/>
            <person name="Li N."/>
            <person name="Wang J."/>
            <person name="Chen M."/>
            <person name="He Y."/>
            <person name="Tan F."/>
            <person name="Song X."/>
            <person name="Zheng Q."/>
            <person name="Huang R."/>
            <person name="Yang H."/>
            <person name="Du X."/>
            <person name="Chen L."/>
            <person name="Yang M."/>
            <person name="Gaffney P.M."/>
            <person name="Wang S."/>
            <person name="Luo L."/>
            <person name="She Z."/>
            <person name="Ming Y."/>
            <person name="Huang W."/>
            <person name="Zhang S."/>
            <person name="Huang B."/>
            <person name="Zhang Y."/>
            <person name="Qu T."/>
            <person name="Ni P."/>
            <person name="Miao G."/>
            <person name="Wang J."/>
            <person name="Wang Q."/>
            <person name="Steinberg C.E."/>
            <person name="Wang H."/>
            <person name="Li N."/>
            <person name="Qian L."/>
            <person name="Zhang G."/>
            <person name="Li Y."/>
            <person name="Yang H."/>
            <person name="Liu X."/>
            <person name="Wang J."/>
            <person name="Yin Y."/>
            <person name="Wang J."/>
        </authorList>
    </citation>
    <scope>NUCLEOTIDE SEQUENCE [LARGE SCALE GENOMIC DNA]</scope>
    <source>
        <strain evidence="1">05x7-T-G4-1.051#20</strain>
    </source>
</reference>
<dbReference type="HOGENOM" id="CLU_147593_0_0_1"/>
<sequence>MSSTVDSGLNLVETDSCPNFSRSAVDACSLDCLPSASWEMDSNANFSWNWSDSHKRQKEEKVKTKHVTLPVKNIPPPKLGISCSWKYPEYVNFTERFATFNEWPKFLKGPSKRDLARAGFIYTQIGDKVTCFSCGMTLKNWEPLDDAYNEHLRWAKCCPYAKMVTDGKLLRG</sequence>
<dbReference type="PROSITE" id="PS50143">
    <property type="entry name" value="BIR_REPEAT_2"/>
    <property type="match status" value="1"/>
</dbReference>
<dbReference type="AlphaFoldDB" id="K1QFC2"/>
<proteinExistence type="predicted"/>
<dbReference type="Pfam" id="PF00653">
    <property type="entry name" value="BIR"/>
    <property type="match status" value="1"/>
</dbReference>
<dbReference type="GO" id="GO:0005737">
    <property type="term" value="C:cytoplasm"/>
    <property type="evidence" value="ECO:0007669"/>
    <property type="project" value="TreeGrafter"/>
</dbReference>
<dbReference type="GO" id="GO:0051726">
    <property type="term" value="P:regulation of cell cycle"/>
    <property type="evidence" value="ECO:0007669"/>
    <property type="project" value="TreeGrafter"/>
</dbReference>
<dbReference type="PANTHER" id="PTHR10044">
    <property type="entry name" value="INHIBITOR OF APOPTOSIS"/>
    <property type="match status" value="1"/>
</dbReference>
<dbReference type="Gene3D" id="1.10.1170.10">
    <property type="entry name" value="Inhibitor Of Apoptosis Protein (2mihbC-IAP-1), Chain A"/>
    <property type="match status" value="1"/>
</dbReference>
<dbReference type="SUPFAM" id="SSF57924">
    <property type="entry name" value="Inhibitor of apoptosis (IAP) repeat"/>
    <property type="match status" value="1"/>
</dbReference>
<dbReference type="CDD" id="cd00022">
    <property type="entry name" value="BIR"/>
    <property type="match status" value="1"/>
</dbReference>
<protein>
    <submittedName>
        <fullName evidence="1">Apoptosis 1 inhibitor</fullName>
    </submittedName>
</protein>
<dbReference type="GO" id="GO:0005634">
    <property type="term" value="C:nucleus"/>
    <property type="evidence" value="ECO:0007669"/>
    <property type="project" value="TreeGrafter"/>
</dbReference>
<accession>K1QFC2</accession>
<dbReference type="InterPro" id="IPR050784">
    <property type="entry name" value="IAP"/>
</dbReference>
<organism evidence="1">
    <name type="scientific">Magallana gigas</name>
    <name type="common">Pacific oyster</name>
    <name type="synonym">Crassostrea gigas</name>
    <dbReference type="NCBI Taxonomy" id="29159"/>
    <lineage>
        <taxon>Eukaryota</taxon>
        <taxon>Metazoa</taxon>
        <taxon>Spiralia</taxon>
        <taxon>Lophotrochozoa</taxon>
        <taxon>Mollusca</taxon>
        <taxon>Bivalvia</taxon>
        <taxon>Autobranchia</taxon>
        <taxon>Pteriomorphia</taxon>
        <taxon>Ostreida</taxon>
        <taxon>Ostreoidea</taxon>
        <taxon>Ostreidae</taxon>
        <taxon>Magallana</taxon>
    </lineage>
</organism>
<dbReference type="InParanoid" id="K1QFC2"/>